<keyword evidence="2" id="KW-1185">Reference proteome</keyword>
<dbReference type="Proteomes" id="UP000599391">
    <property type="component" value="Unassembled WGS sequence"/>
</dbReference>
<organism evidence="1 2">
    <name type="scientific">Atlanticothrix silvestris CENA357</name>
    <dbReference type="NCBI Taxonomy" id="1725252"/>
    <lineage>
        <taxon>Bacteria</taxon>
        <taxon>Bacillati</taxon>
        <taxon>Cyanobacteriota</taxon>
        <taxon>Cyanophyceae</taxon>
        <taxon>Nostocales</taxon>
        <taxon>Nodulariaceae</taxon>
        <taxon>Atlanticothrix</taxon>
        <taxon>Atlanticothrix silvestris</taxon>
    </lineage>
</organism>
<dbReference type="EMBL" id="JAECZB010000001">
    <property type="protein sequence ID" value="MBH8551036.1"/>
    <property type="molecule type" value="Genomic_DNA"/>
</dbReference>
<proteinExistence type="predicted"/>
<dbReference type="AlphaFoldDB" id="A0A8J7KYH9"/>
<comment type="caution">
    <text evidence="1">The sequence shown here is derived from an EMBL/GenBank/DDBJ whole genome shotgun (WGS) entry which is preliminary data.</text>
</comment>
<evidence type="ECO:0000313" key="2">
    <source>
        <dbReference type="Proteomes" id="UP000599391"/>
    </source>
</evidence>
<protein>
    <submittedName>
        <fullName evidence="1">Uncharacterized protein</fullName>
    </submittedName>
</protein>
<accession>A0A8J7KYH9</accession>
<reference evidence="1 2" key="1">
    <citation type="journal article" date="2021" name="Int. J. Syst. Evol. Microbiol.">
        <title>Amazonocrinis nigriterrae gen. nov., sp. nov., Atlanticothrix silvestris gen. nov., sp. nov. and Dendronalium phyllosphericum gen. nov., sp. nov., nostocacean cyanobacteria from Brazilian environments.</title>
        <authorList>
            <person name="Alvarenga D.O."/>
            <person name="Andreote A.P.D."/>
            <person name="Branco L.H.Z."/>
            <person name="Delbaje E."/>
            <person name="Cruz R.B."/>
            <person name="Varani A.M."/>
            <person name="Fiore M.F."/>
        </authorList>
    </citation>
    <scope>NUCLEOTIDE SEQUENCE [LARGE SCALE GENOMIC DNA]</scope>
    <source>
        <strain evidence="1 2">CENA357</strain>
    </source>
</reference>
<sequence>MKVQLLGQFCLFAFKTNCSQCYEVGIVDVDCGSMASQNLAPFVPDTTSISITVTA</sequence>
<gene>
    <name evidence="1" type="ORF">I8751_01240</name>
</gene>
<name>A0A8J7KYH9_9CYAN</name>
<evidence type="ECO:0000313" key="1">
    <source>
        <dbReference type="EMBL" id="MBH8551036.1"/>
    </source>
</evidence>